<evidence type="ECO:0000256" key="4">
    <source>
        <dbReference type="ARBA" id="ARBA00022679"/>
    </source>
</evidence>
<evidence type="ECO:0000256" key="8">
    <source>
        <dbReference type="ARBA" id="ARBA00023015"/>
    </source>
</evidence>
<feature type="compositionally biased region" description="Basic and acidic residues" evidence="15">
    <location>
        <begin position="558"/>
        <end position="567"/>
    </location>
</feature>
<dbReference type="InterPro" id="IPR001214">
    <property type="entry name" value="SET_dom"/>
</dbReference>
<keyword evidence="5" id="KW-0949">S-adenosyl-L-methionine</keyword>
<evidence type="ECO:0000259" key="18">
    <source>
        <dbReference type="PROSITE" id="PS50868"/>
    </source>
</evidence>
<dbReference type="InterPro" id="IPR035979">
    <property type="entry name" value="RBD_domain_sf"/>
</dbReference>
<feature type="region of interest" description="Disordered" evidence="15">
    <location>
        <begin position="619"/>
        <end position="667"/>
    </location>
</feature>
<evidence type="ECO:0000256" key="15">
    <source>
        <dbReference type="SAM" id="MobiDB-lite"/>
    </source>
</evidence>
<dbReference type="SUPFAM" id="SSF54928">
    <property type="entry name" value="RNA-binding domain, RBD"/>
    <property type="match status" value="1"/>
</dbReference>
<evidence type="ECO:0000313" key="19">
    <source>
        <dbReference type="EMBL" id="CAF2064560.1"/>
    </source>
</evidence>
<dbReference type="SMART" id="SM00317">
    <property type="entry name" value="SET"/>
    <property type="match status" value="1"/>
</dbReference>
<feature type="compositionally biased region" description="Low complexity" evidence="15">
    <location>
        <begin position="838"/>
        <end position="848"/>
    </location>
</feature>
<feature type="compositionally biased region" description="Polar residues" evidence="15">
    <location>
        <begin position="541"/>
        <end position="557"/>
    </location>
</feature>
<dbReference type="PROSITE" id="PS50868">
    <property type="entry name" value="POST_SET"/>
    <property type="match status" value="1"/>
</dbReference>
<evidence type="ECO:0000313" key="20">
    <source>
        <dbReference type="Proteomes" id="UP000663824"/>
    </source>
</evidence>
<keyword evidence="3" id="KW-0489">Methyltransferase</keyword>
<dbReference type="SUPFAM" id="SSF82199">
    <property type="entry name" value="SET domain"/>
    <property type="match status" value="1"/>
</dbReference>
<dbReference type="InterPro" id="IPR024657">
    <property type="entry name" value="COMPASS_Set1_N-SET"/>
</dbReference>
<feature type="compositionally biased region" description="Acidic residues" evidence="15">
    <location>
        <begin position="785"/>
        <end position="801"/>
    </location>
</feature>
<dbReference type="EMBL" id="CAJNRE010007331">
    <property type="protein sequence ID" value="CAF2064560.1"/>
    <property type="molecule type" value="Genomic_DNA"/>
</dbReference>
<feature type="compositionally biased region" description="Low complexity" evidence="15">
    <location>
        <begin position="321"/>
        <end position="330"/>
    </location>
</feature>
<feature type="region of interest" description="Disordered" evidence="15">
    <location>
        <begin position="522"/>
        <end position="567"/>
    </location>
</feature>
<dbReference type="GO" id="GO:0048188">
    <property type="term" value="C:Set1C/COMPASS complex"/>
    <property type="evidence" value="ECO:0007669"/>
    <property type="project" value="InterPro"/>
</dbReference>
<feature type="compositionally biased region" description="Polar residues" evidence="15">
    <location>
        <begin position="632"/>
        <end position="649"/>
    </location>
</feature>
<evidence type="ECO:0000256" key="13">
    <source>
        <dbReference type="ARBA" id="ARBA00049129"/>
    </source>
</evidence>
<feature type="compositionally biased region" description="Low complexity" evidence="15">
    <location>
        <begin position="354"/>
        <end position="400"/>
    </location>
</feature>
<evidence type="ECO:0000259" key="16">
    <source>
        <dbReference type="PROSITE" id="PS50102"/>
    </source>
</evidence>
<comment type="caution">
    <text evidence="19">The sequence shown here is derived from an EMBL/GenBank/DDBJ whole genome shotgun (WGS) entry which is preliminary data.</text>
</comment>
<feature type="compositionally biased region" description="Low complexity" evidence="15">
    <location>
        <begin position="204"/>
        <end position="213"/>
    </location>
</feature>
<feature type="compositionally biased region" description="Polar residues" evidence="15">
    <location>
        <begin position="263"/>
        <end position="293"/>
    </location>
</feature>
<feature type="domain" description="RRM" evidence="16">
    <location>
        <begin position="103"/>
        <end position="181"/>
    </location>
</feature>
<dbReference type="Gene3D" id="2.170.270.10">
    <property type="entry name" value="SET domain"/>
    <property type="match status" value="1"/>
</dbReference>
<feature type="compositionally biased region" description="Low complexity" evidence="15">
    <location>
        <begin position="250"/>
        <end position="262"/>
    </location>
</feature>
<feature type="domain" description="Post-SET" evidence="18">
    <location>
        <begin position="1278"/>
        <end position="1294"/>
    </location>
</feature>
<evidence type="ECO:0000256" key="10">
    <source>
        <dbReference type="ARBA" id="ARBA00023242"/>
    </source>
</evidence>
<dbReference type="PROSITE" id="PS50102">
    <property type="entry name" value="RRM"/>
    <property type="match status" value="1"/>
</dbReference>
<evidence type="ECO:0000256" key="11">
    <source>
        <dbReference type="ARBA" id="ARBA00047571"/>
    </source>
</evidence>
<dbReference type="Proteomes" id="UP000663824">
    <property type="component" value="Unassembled WGS sequence"/>
</dbReference>
<feature type="compositionally biased region" description="Polar residues" evidence="15">
    <location>
        <begin position="235"/>
        <end position="249"/>
    </location>
</feature>
<comment type="catalytic activity">
    <reaction evidence="13">
        <text>N(6),N(6)-dimethyl-L-lysyl(4)-[histone H3] + S-adenosyl-L-methionine = N(6),N(6),N(6)-trimethyl-L-lysyl(4)-[histone H3] + S-adenosyl-L-homocysteine + H(+)</text>
        <dbReference type="Rhea" id="RHEA:60272"/>
        <dbReference type="Rhea" id="RHEA-COMP:15537"/>
        <dbReference type="Rhea" id="RHEA-COMP:15540"/>
        <dbReference type="ChEBI" id="CHEBI:15378"/>
        <dbReference type="ChEBI" id="CHEBI:57856"/>
        <dbReference type="ChEBI" id="CHEBI:59789"/>
        <dbReference type="ChEBI" id="CHEBI:61961"/>
        <dbReference type="ChEBI" id="CHEBI:61976"/>
    </reaction>
</comment>
<comment type="subcellular location">
    <subcellularLocation>
        <location evidence="1">Nucleus</location>
    </subcellularLocation>
</comment>
<feature type="compositionally biased region" description="Pro residues" evidence="15">
    <location>
        <begin position="816"/>
        <end position="837"/>
    </location>
</feature>
<dbReference type="InterPro" id="IPR046341">
    <property type="entry name" value="SET_dom_sf"/>
</dbReference>
<dbReference type="Pfam" id="PF00856">
    <property type="entry name" value="SET"/>
    <property type="match status" value="1"/>
</dbReference>
<keyword evidence="9" id="KW-0804">Transcription</keyword>
<dbReference type="InterPro" id="IPR037841">
    <property type="entry name" value="SET_SETD1A/B"/>
</dbReference>
<dbReference type="GO" id="GO:0003723">
    <property type="term" value="F:RNA binding"/>
    <property type="evidence" value="ECO:0007669"/>
    <property type="project" value="UniProtKB-UniRule"/>
</dbReference>
<dbReference type="InterPro" id="IPR003616">
    <property type="entry name" value="Post-SET_dom"/>
</dbReference>
<dbReference type="Pfam" id="PF00076">
    <property type="entry name" value="RRM_1"/>
    <property type="match status" value="1"/>
</dbReference>
<dbReference type="GO" id="GO:0032259">
    <property type="term" value="P:methylation"/>
    <property type="evidence" value="ECO:0007669"/>
    <property type="project" value="UniProtKB-KW"/>
</dbReference>
<feature type="region of interest" description="Disordered" evidence="15">
    <location>
        <begin position="1016"/>
        <end position="1036"/>
    </location>
</feature>
<organism evidence="19 20">
    <name type="scientific">Rotaria magnacalcarata</name>
    <dbReference type="NCBI Taxonomy" id="392030"/>
    <lineage>
        <taxon>Eukaryota</taxon>
        <taxon>Metazoa</taxon>
        <taxon>Spiralia</taxon>
        <taxon>Gnathifera</taxon>
        <taxon>Rotifera</taxon>
        <taxon>Eurotatoria</taxon>
        <taxon>Bdelloidea</taxon>
        <taxon>Philodinida</taxon>
        <taxon>Philodinidae</taxon>
        <taxon>Rotaria</taxon>
    </lineage>
</organism>
<evidence type="ECO:0000256" key="12">
    <source>
        <dbReference type="ARBA" id="ARBA00047583"/>
    </source>
</evidence>
<dbReference type="InterPro" id="IPR000504">
    <property type="entry name" value="RRM_dom"/>
</dbReference>
<sequence length="1294" mass="146182">MLDVPSSSSSSSLIKPTIEPINRSISQTPMNEKRRNYRFYAGDPAIHPAEKRLYANGDFEGTPLHVSGGTDPRDVTRFDRSYYELPVPKFKLDRSWVGVIPAKEVTFRNLNDNITKTFLTDICKRFGDIEDCRIYYDRQTKKHLGLGTVIFKTTKAARECVSALNMTTKMGSVISVSLETSGQERTKQYATIIRAQEQERAAQEKALAASAAASPPPSSSTDSNLNNKQTEKSHQSSQLSINHKITNHISQTSNSYSNQNNYRATKSSTYKRNNQRSNGTYVKSYQHPSTSTRYDSRGHHSVNDNADQFSFDPYGSFGHNSNNYKSSSSSRRSRHRSHNQRSYSQQRRRRRKTSSSATSSSASRSSSSSSTSSSSSSSTSRSDSRSSSSTTRSSYSSSSSPHRKLPIDSRKINSKQPNDDEDHRPSLDERIAALFQQQQQQTTIPTSITTKPHHRPIPLPNAPHPSMFSYPPPRLPAPLTNVVGSHHHHQQSYGVVNNFNFFGNSFPPASFLNSTGGTNWQDMFKQPPPSATTTTTTTTTNNQSYSSTSNGLQPHSNDSIDERERKTNDLTTAVSNIVKGELVEILRKDLAKKLIETLVYKSIETWYDNEERKDKIRKIKSAENPIHEPTPITEQSNQLHHSISNQSLERTPDETPSPVIVPPQNSAAASSANLSTYFEHMKDSIGSSIRSQMPKIPSFKKRTIPDEKPTVPEKRTKPIEKKKLKQKPRKRSQKRLTSSSSSDSNITPENDDSQSHDSVPMPHEDTSTSDAKATIKTSIEHPTLEEEEGEIKDDDNEEEEEEHQHHNDSNQIESEPQPPPAVPEPPPAPSLPPPPSPTKKAPNKNVVKQNKKPGAPKKRKMDQIKIEPTQDDDIYNSTLAKRKKIATNLSQVATNSDIQPIQTFNLLDSLPEQILSPPKSYNPFAYIEFEHNYAIMAKQPVPVAKRLTIDGLNDMGIQAPMMLQQTPKFPPRQHDEEMRIMYELDHGVDDEDMSYLKQSFQRLCYEGHSCTTKTRWVDHPPSRDSPFVKQQPQKHRTGCARTEGYYKIVKDEKIPRLKTSDDSQSSSMLPPAILDTNRTTGAQMSRELRSEHRRNLLALGDVEFADHFKFSQLKLRKKRLRYAKSSIHSWGLFASLGDVEFADHFKFSQLKLRKKRLRYAKSSIHSWGLFACEPIAMEDMVIEYVGETIRQSIGDLREKKYELEGINSNYMFRVDSDTIVDATKCGNLARFINHSCDPNCYAKIIPVESQKKIVIYSKRDIRLGEEITYDYKFPLEEQKIPCCCGGPTCRGSLN</sequence>
<reference evidence="19" key="1">
    <citation type="submission" date="2021-02" db="EMBL/GenBank/DDBJ databases">
        <authorList>
            <person name="Nowell W R."/>
        </authorList>
    </citation>
    <scope>NUCLEOTIDE SEQUENCE</scope>
</reference>
<feature type="compositionally biased region" description="Basic and acidic residues" evidence="15">
    <location>
        <begin position="703"/>
        <end position="721"/>
    </location>
</feature>
<feature type="domain" description="SET" evidence="17">
    <location>
        <begin position="1155"/>
        <end position="1272"/>
    </location>
</feature>
<comment type="catalytic activity">
    <reaction evidence="11">
        <text>L-lysyl(4)-[histone H3] + 3 S-adenosyl-L-methionine = N(6),N(6),N(6)-trimethyl-L-lysyl(4)-[histone H3] + 3 S-adenosyl-L-homocysteine + 3 H(+)</text>
        <dbReference type="Rhea" id="RHEA:60260"/>
        <dbReference type="Rhea" id="RHEA-COMP:15537"/>
        <dbReference type="Rhea" id="RHEA-COMP:15547"/>
        <dbReference type="ChEBI" id="CHEBI:15378"/>
        <dbReference type="ChEBI" id="CHEBI:29969"/>
        <dbReference type="ChEBI" id="CHEBI:57856"/>
        <dbReference type="ChEBI" id="CHEBI:59789"/>
        <dbReference type="ChEBI" id="CHEBI:61961"/>
        <dbReference type="EC" id="2.1.1.354"/>
    </reaction>
</comment>
<dbReference type="PROSITE" id="PS50280">
    <property type="entry name" value="SET"/>
    <property type="match status" value="1"/>
</dbReference>
<proteinExistence type="predicted"/>
<keyword evidence="4" id="KW-0808">Transferase</keyword>
<evidence type="ECO:0000256" key="3">
    <source>
        <dbReference type="ARBA" id="ARBA00022603"/>
    </source>
</evidence>
<feature type="compositionally biased region" description="Basic residues" evidence="15">
    <location>
        <begin position="722"/>
        <end position="734"/>
    </location>
</feature>
<feature type="compositionally biased region" description="Polar residues" evidence="15">
    <location>
        <begin position="768"/>
        <end position="777"/>
    </location>
</feature>
<protein>
    <recommendedName>
        <fullName evidence="2">[histone H3]-lysine(4) N-trimethyltransferase</fullName>
        <ecNumber evidence="2">2.1.1.354</ecNumber>
    </recommendedName>
</protein>
<evidence type="ECO:0000256" key="6">
    <source>
        <dbReference type="ARBA" id="ARBA00022853"/>
    </source>
</evidence>
<feature type="region of interest" description="Disordered" evidence="15">
    <location>
        <begin position="200"/>
        <end position="424"/>
    </location>
</feature>
<evidence type="ECO:0000256" key="9">
    <source>
        <dbReference type="ARBA" id="ARBA00023163"/>
    </source>
</evidence>
<evidence type="ECO:0000256" key="5">
    <source>
        <dbReference type="ARBA" id="ARBA00022691"/>
    </source>
</evidence>
<feature type="compositionally biased region" description="Basic residues" evidence="15">
    <location>
        <begin position="849"/>
        <end position="860"/>
    </location>
</feature>
<accession>A0A816QUI6</accession>
<evidence type="ECO:0000256" key="14">
    <source>
        <dbReference type="PROSITE-ProRule" id="PRU00176"/>
    </source>
</evidence>
<feature type="region of interest" description="Disordered" evidence="15">
    <location>
        <begin position="686"/>
        <end position="869"/>
    </location>
</feature>
<evidence type="ECO:0000256" key="7">
    <source>
        <dbReference type="ARBA" id="ARBA00022884"/>
    </source>
</evidence>
<keyword evidence="8" id="KW-0805">Transcription regulation</keyword>
<comment type="catalytic activity">
    <reaction evidence="12">
        <text>N(6)-methyl-L-lysyl(4)-[histone H3] + S-adenosyl-L-methionine = N(6),N(6)-dimethyl-L-lysyl(4)-[histone H3] + S-adenosyl-L-homocysteine + H(+)</text>
        <dbReference type="Rhea" id="RHEA:60268"/>
        <dbReference type="Rhea" id="RHEA-COMP:15540"/>
        <dbReference type="Rhea" id="RHEA-COMP:15543"/>
        <dbReference type="ChEBI" id="CHEBI:15378"/>
        <dbReference type="ChEBI" id="CHEBI:57856"/>
        <dbReference type="ChEBI" id="CHEBI:59789"/>
        <dbReference type="ChEBI" id="CHEBI:61929"/>
        <dbReference type="ChEBI" id="CHEBI:61976"/>
    </reaction>
</comment>
<feature type="compositionally biased region" description="Low complexity" evidence="15">
    <location>
        <begin position="735"/>
        <end position="744"/>
    </location>
</feature>
<evidence type="ECO:0000259" key="17">
    <source>
        <dbReference type="PROSITE" id="PS50280"/>
    </source>
</evidence>
<evidence type="ECO:0000256" key="2">
    <source>
        <dbReference type="ARBA" id="ARBA00012182"/>
    </source>
</evidence>
<keyword evidence="7 14" id="KW-0694">RNA-binding</keyword>
<name>A0A816QUI6_9BILA</name>
<dbReference type="SMART" id="SM00360">
    <property type="entry name" value="RRM"/>
    <property type="match status" value="1"/>
</dbReference>
<gene>
    <name evidence="19" type="ORF">MBJ925_LOCUS15559</name>
</gene>
<keyword evidence="6" id="KW-0156">Chromatin regulator</keyword>
<dbReference type="PANTHER" id="PTHR45814">
    <property type="entry name" value="HISTONE-LYSINE N-METHYLTRANSFERASE SETD1"/>
    <property type="match status" value="1"/>
</dbReference>
<dbReference type="EC" id="2.1.1.354" evidence="2"/>
<dbReference type="GO" id="GO:0140999">
    <property type="term" value="F:histone H3K4 trimethyltransferase activity"/>
    <property type="evidence" value="ECO:0007669"/>
    <property type="project" value="UniProtKB-EC"/>
</dbReference>
<dbReference type="InterPro" id="IPR044570">
    <property type="entry name" value="Set1-like"/>
</dbReference>
<feature type="compositionally biased region" description="Basic and acidic residues" evidence="15">
    <location>
        <begin position="405"/>
        <end position="424"/>
    </location>
</feature>
<dbReference type="PANTHER" id="PTHR45814:SF2">
    <property type="entry name" value="HISTONE-LYSINE N-METHYLTRANSFERASE SETD1"/>
    <property type="match status" value="1"/>
</dbReference>
<keyword evidence="10" id="KW-0539">Nucleus</keyword>
<dbReference type="CDD" id="cd19169">
    <property type="entry name" value="SET_SETD1"/>
    <property type="match status" value="1"/>
</dbReference>
<dbReference type="SMART" id="SM01291">
    <property type="entry name" value="N-SET"/>
    <property type="match status" value="1"/>
</dbReference>
<dbReference type="Gene3D" id="3.30.70.330">
    <property type="match status" value="1"/>
</dbReference>
<dbReference type="InterPro" id="IPR012677">
    <property type="entry name" value="Nucleotide-bd_a/b_plait_sf"/>
</dbReference>
<evidence type="ECO:0000256" key="1">
    <source>
        <dbReference type="ARBA" id="ARBA00004123"/>
    </source>
</evidence>